<sequence length="71" mass="7482">MNQMSTIEQTYTVEGMTCGHCELSVREEVLEVEGVVAAAADHRAGSLIVRGSADGDAIRRAVESAGYRVAG</sequence>
<dbReference type="AlphaFoldDB" id="H0E8F7"/>
<dbReference type="Gene3D" id="3.30.70.100">
    <property type="match status" value="1"/>
</dbReference>
<evidence type="ECO:0000313" key="3">
    <source>
        <dbReference type="Proteomes" id="UP000005143"/>
    </source>
</evidence>
<dbReference type="InterPro" id="IPR006121">
    <property type="entry name" value="HMA_dom"/>
</dbReference>
<dbReference type="Proteomes" id="UP000005143">
    <property type="component" value="Unassembled WGS sequence"/>
</dbReference>
<keyword evidence="3" id="KW-1185">Reference proteome</keyword>
<dbReference type="Pfam" id="PF00403">
    <property type="entry name" value="HMA"/>
    <property type="match status" value="1"/>
</dbReference>
<name>H0E8F7_9ACTN</name>
<dbReference type="InterPro" id="IPR036163">
    <property type="entry name" value="HMA_dom_sf"/>
</dbReference>
<dbReference type="PROSITE" id="PS50846">
    <property type="entry name" value="HMA_2"/>
    <property type="match status" value="1"/>
</dbReference>
<evidence type="ECO:0000313" key="2">
    <source>
        <dbReference type="EMBL" id="EHN10047.1"/>
    </source>
</evidence>
<dbReference type="SUPFAM" id="SSF55008">
    <property type="entry name" value="HMA, heavy metal-associated domain"/>
    <property type="match status" value="1"/>
</dbReference>
<reference evidence="2 3" key="1">
    <citation type="journal article" date="2013" name="Biodegradation">
        <title>Quantitative proteomic analysis of ibuprofen-degrading Patulibacter sp. strain I11.</title>
        <authorList>
            <person name="Almeida B."/>
            <person name="Kjeldal H."/>
            <person name="Lolas I."/>
            <person name="Knudsen A.D."/>
            <person name="Carvalho G."/>
            <person name="Nielsen K.L."/>
            <person name="Barreto Crespo M.T."/>
            <person name="Stensballe A."/>
            <person name="Nielsen J.L."/>
        </authorList>
    </citation>
    <scope>NUCLEOTIDE SEQUENCE [LARGE SCALE GENOMIC DNA]</scope>
    <source>
        <strain evidence="2 3">I11</strain>
    </source>
</reference>
<dbReference type="CDD" id="cd00371">
    <property type="entry name" value="HMA"/>
    <property type="match status" value="1"/>
</dbReference>
<dbReference type="EMBL" id="AGUD01000243">
    <property type="protein sequence ID" value="EHN10047.1"/>
    <property type="molecule type" value="Genomic_DNA"/>
</dbReference>
<organism evidence="2 3">
    <name type="scientific">Patulibacter medicamentivorans</name>
    <dbReference type="NCBI Taxonomy" id="1097667"/>
    <lineage>
        <taxon>Bacteria</taxon>
        <taxon>Bacillati</taxon>
        <taxon>Actinomycetota</taxon>
        <taxon>Thermoleophilia</taxon>
        <taxon>Solirubrobacterales</taxon>
        <taxon>Patulibacteraceae</taxon>
        <taxon>Patulibacter</taxon>
    </lineage>
</organism>
<dbReference type="GO" id="GO:0046872">
    <property type="term" value="F:metal ion binding"/>
    <property type="evidence" value="ECO:0007669"/>
    <property type="project" value="InterPro"/>
</dbReference>
<comment type="caution">
    <text evidence="2">The sequence shown here is derived from an EMBL/GenBank/DDBJ whole genome shotgun (WGS) entry which is preliminary data.</text>
</comment>
<accession>H0E8F7</accession>
<gene>
    <name evidence="2" type="ORF">PAI11_31180</name>
</gene>
<dbReference type="PATRIC" id="fig|1097667.3.peg.3091"/>
<proteinExistence type="predicted"/>
<protein>
    <submittedName>
        <fullName evidence="2">Copper chaperone</fullName>
    </submittedName>
</protein>
<feature type="domain" description="HMA" evidence="1">
    <location>
        <begin position="7"/>
        <end position="70"/>
    </location>
</feature>
<evidence type="ECO:0000259" key="1">
    <source>
        <dbReference type="PROSITE" id="PS50846"/>
    </source>
</evidence>